<protein>
    <recommendedName>
        <fullName evidence="3">STAS domain-containing protein</fullName>
    </recommendedName>
</protein>
<keyword evidence="2" id="KW-1185">Reference proteome</keyword>
<evidence type="ECO:0000313" key="2">
    <source>
        <dbReference type="Proteomes" id="UP001169764"/>
    </source>
</evidence>
<dbReference type="EMBL" id="JAUOTP010000012">
    <property type="protein sequence ID" value="MDO6416713.1"/>
    <property type="molecule type" value="Genomic_DNA"/>
</dbReference>
<reference evidence="1" key="1">
    <citation type="submission" date="2023-07" db="EMBL/GenBank/DDBJ databases">
        <authorList>
            <person name="Kim M."/>
        </authorList>
    </citation>
    <scope>NUCLEOTIDE SEQUENCE</scope>
    <source>
        <strain evidence="1">BIUV-7</strain>
    </source>
</reference>
<organism evidence="1 2">
    <name type="scientific">Sphingomonas natans</name>
    <dbReference type="NCBI Taxonomy" id="3063330"/>
    <lineage>
        <taxon>Bacteria</taxon>
        <taxon>Pseudomonadati</taxon>
        <taxon>Pseudomonadota</taxon>
        <taxon>Alphaproteobacteria</taxon>
        <taxon>Sphingomonadales</taxon>
        <taxon>Sphingomonadaceae</taxon>
        <taxon>Sphingomonas</taxon>
    </lineage>
</organism>
<dbReference type="Proteomes" id="UP001169764">
    <property type="component" value="Unassembled WGS sequence"/>
</dbReference>
<name>A0ABT8YFP4_9SPHN</name>
<gene>
    <name evidence="1" type="ORF">Q4F19_20175</name>
</gene>
<dbReference type="RefSeq" id="WP_303546502.1">
    <property type="nucleotide sequence ID" value="NZ_JAUOTP010000012.1"/>
</dbReference>
<evidence type="ECO:0000313" key="1">
    <source>
        <dbReference type="EMBL" id="MDO6416713.1"/>
    </source>
</evidence>
<evidence type="ECO:0008006" key="3">
    <source>
        <dbReference type="Google" id="ProtNLM"/>
    </source>
</evidence>
<accession>A0ABT8YFP4</accession>
<proteinExistence type="predicted"/>
<sequence length="83" mass="8965">MSIEVSGTVISIVGHAAVEDAEPLLAALHEDSSRTVDLHQAVRLHTALVRLLLALRPRIVGVPTDPFFATYLLPLLDRDRGSA</sequence>
<comment type="caution">
    <text evidence="1">The sequence shown here is derived from an EMBL/GenBank/DDBJ whole genome shotgun (WGS) entry which is preliminary data.</text>
</comment>